<evidence type="ECO:0000313" key="2">
    <source>
        <dbReference type="Proteomes" id="UP000283387"/>
    </source>
</evidence>
<dbReference type="AlphaFoldDB" id="A0A419W5S8"/>
<evidence type="ECO:0000313" key="1">
    <source>
        <dbReference type="EMBL" id="RKD90818.1"/>
    </source>
</evidence>
<proteinExistence type="predicted"/>
<protein>
    <submittedName>
        <fullName evidence="1">Uncharacterized protein DUF4835</fullName>
    </submittedName>
</protein>
<dbReference type="Proteomes" id="UP000283387">
    <property type="component" value="Unassembled WGS sequence"/>
</dbReference>
<name>A0A419W5S8_9BACT</name>
<comment type="caution">
    <text evidence="1">The sequence shown here is derived from an EMBL/GenBank/DDBJ whole genome shotgun (WGS) entry which is preliminary data.</text>
</comment>
<dbReference type="EMBL" id="RAPN01000001">
    <property type="protein sequence ID" value="RKD90818.1"/>
    <property type="molecule type" value="Genomic_DNA"/>
</dbReference>
<organism evidence="1 2">
    <name type="scientific">Mangrovibacterium diazotrophicum</name>
    <dbReference type="NCBI Taxonomy" id="1261403"/>
    <lineage>
        <taxon>Bacteria</taxon>
        <taxon>Pseudomonadati</taxon>
        <taxon>Bacteroidota</taxon>
        <taxon>Bacteroidia</taxon>
        <taxon>Marinilabiliales</taxon>
        <taxon>Prolixibacteraceae</taxon>
        <taxon>Mangrovibacterium</taxon>
    </lineage>
</organism>
<dbReference type="Pfam" id="PF16119">
    <property type="entry name" value="DUF4835"/>
    <property type="match status" value="1"/>
</dbReference>
<dbReference type="OrthoDB" id="9773381at2"/>
<dbReference type="RefSeq" id="WP_120272187.1">
    <property type="nucleotide sequence ID" value="NZ_RAPN01000001.1"/>
</dbReference>
<dbReference type="InterPro" id="IPR032274">
    <property type="entry name" value="DUF4835"/>
</dbReference>
<gene>
    <name evidence="1" type="ORF">BC643_1161</name>
</gene>
<accession>A0A419W5S8</accession>
<sequence length="307" mass="36068">MKNLSCLLVVFLIGISDVSAQELRCNISISSSKIQGANRNVFRTMQADLYEFMNNRKWTDHVYDIDERIECNIFIQLDEQVSSDEFKGSMTVQLRRPVYGASYETTLLNIKDKDFHVRYVEFQPMEFNETSNSDNLTSLMAYYAYIILGMDYDSFAPEGGTEYFQKAQQIVNNSQNSIYEGWKAYESERNRYWLIENILNRSYSGFRQCIYRYHRLGLDKMGDRLEEGRSEIAESLRLLQRLFRNRPNLYIFPIFFDAKADELVNIFSGSYPDEKNRVLAILNEIDPSNGTKYEKIKEDNTFNLNNE</sequence>
<reference evidence="1 2" key="1">
    <citation type="submission" date="2018-09" db="EMBL/GenBank/DDBJ databases">
        <title>Genomic Encyclopedia of Archaeal and Bacterial Type Strains, Phase II (KMG-II): from individual species to whole genera.</title>
        <authorList>
            <person name="Goeker M."/>
        </authorList>
    </citation>
    <scope>NUCLEOTIDE SEQUENCE [LARGE SCALE GENOMIC DNA]</scope>
    <source>
        <strain evidence="1 2">DSM 27148</strain>
    </source>
</reference>
<keyword evidence="2" id="KW-1185">Reference proteome</keyword>